<sequence length="427" mass="50058">MNYLTKFEEIKKLKAKKRGFEFEKLLNKICEDQGILLSNSYKTADSEQQIDGAVEIKSKIFLIESKWEKSSTLAASKLFSFLGKINSKIEGTLGLFISYNELSDNFISAVRNGLKQTCIVIHGKDNIMDIIEEKVNIKDFIWYAFQEASTKNRECVNTSEFQSLPKNRKKQSISQLDSNWNEISSLLLDTTPPDLFSAKLESCYHNNIELSKKTLNLFPVVYTNSIRQEKYSILIKKCISEENEIFKKLVIKKLKSTQWKEYVKHSFLETIENEFDNIDPEDKKVIIENCINHLEKNLGNYDEENNASELVQFLFKHLSKDDFKKLANAYLVIYCDFSRKDKFLQKTIANKIFKELEKLDINVFKAIKPTIISKLIDYKRDEYIFADENDDDEKIKAHTIKQILWKYQKVLNKREHKNLLNSEYDKI</sequence>
<dbReference type="RefSeq" id="WP_093921432.1">
    <property type="nucleotide sequence ID" value="NZ_FONW01000014.1"/>
</dbReference>
<proteinExistence type="predicted"/>
<dbReference type="Proteomes" id="UP000198964">
    <property type="component" value="Unassembled WGS sequence"/>
</dbReference>
<reference evidence="1 2" key="1">
    <citation type="submission" date="2016-10" db="EMBL/GenBank/DDBJ databases">
        <authorList>
            <person name="de Groot N.N."/>
        </authorList>
    </citation>
    <scope>NUCLEOTIDE SEQUENCE [LARGE SCALE GENOMIC DNA]</scope>
    <source>
        <strain evidence="1 2">CGMCC 1.9156</strain>
    </source>
</reference>
<dbReference type="EMBL" id="FONW01000014">
    <property type="protein sequence ID" value="SFF73759.1"/>
    <property type="molecule type" value="Genomic_DNA"/>
</dbReference>
<gene>
    <name evidence="1" type="ORF">SAMN05216283_11487</name>
</gene>
<accession>A0A1I2L5I3</accession>
<dbReference type="AlphaFoldDB" id="A0A1I2L5I3"/>
<evidence type="ECO:0008006" key="3">
    <source>
        <dbReference type="Google" id="ProtNLM"/>
    </source>
</evidence>
<name>A0A1I2L5I3_9BACT</name>
<evidence type="ECO:0000313" key="2">
    <source>
        <dbReference type="Proteomes" id="UP000198964"/>
    </source>
</evidence>
<evidence type="ECO:0000313" key="1">
    <source>
        <dbReference type="EMBL" id="SFF73759.1"/>
    </source>
</evidence>
<protein>
    <recommendedName>
        <fullName evidence="3">Restriction endonuclease</fullName>
    </recommendedName>
</protein>
<keyword evidence="2" id="KW-1185">Reference proteome</keyword>
<dbReference type="STRING" id="655355.SAMN05216283_11487"/>
<organism evidence="1 2">
    <name type="scientific">Sunxiuqinia elliptica</name>
    <dbReference type="NCBI Taxonomy" id="655355"/>
    <lineage>
        <taxon>Bacteria</taxon>
        <taxon>Pseudomonadati</taxon>
        <taxon>Bacteroidota</taxon>
        <taxon>Bacteroidia</taxon>
        <taxon>Marinilabiliales</taxon>
        <taxon>Prolixibacteraceae</taxon>
        <taxon>Sunxiuqinia</taxon>
    </lineage>
</organism>